<sequence>MLEFLQNLKERVSLTEDGFCGREMATSHKPLPPIPTQGGGDLYFMLEFLHHKISEAGYGFP</sequence>
<protein>
    <submittedName>
        <fullName evidence="1">Uncharacterized protein</fullName>
    </submittedName>
</protein>
<comment type="caution">
    <text evidence="1">The sequence shown here is derived from an EMBL/GenBank/DDBJ whole genome shotgun (WGS) entry which is preliminary data.</text>
</comment>
<gene>
    <name evidence="1" type="ORF">CH365_15980</name>
</gene>
<dbReference type="Proteomes" id="UP000231843">
    <property type="component" value="Unassembled WGS sequence"/>
</dbReference>
<dbReference type="EMBL" id="NPEA01000009">
    <property type="protein sequence ID" value="PJZ75868.1"/>
    <property type="molecule type" value="Genomic_DNA"/>
</dbReference>
<reference evidence="1 2" key="1">
    <citation type="submission" date="2017-07" db="EMBL/GenBank/DDBJ databases">
        <title>Leptospira spp. isolated from tropical soils.</title>
        <authorList>
            <person name="Thibeaux R."/>
            <person name="Iraola G."/>
            <person name="Ferres I."/>
            <person name="Bierque E."/>
            <person name="Girault D."/>
            <person name="Soupe-Gilbert M.-E."/>
            <person name="Picardeau M."/>
            <person name="Goarant C."/>
        </authorList>
    </citation>
    <scope>NUCLEOTIDE SEQUENCE [LARGE SCALE GENOMIC DNA]</scope>
    <source>
        <strain evidence="1 2">ES4-C-A1</strain>
    </source>
</reference>
<name>A0A2M9ZUZ0_9LEPT</name>
<evidence type="ECO:0000313" key="2">
    <source>
        <dbReference type="Proteomes" id="UP000231843"/>
    </source>
</evidence>
<organism evidence="1 2">
    <name type="scientific">Leptospira neocaledonica</name>
    <dbReference type="NCBI Taxonomy" id="2023192"/>
    <lineage>
        <taxon>Bacteria</taxon>
        <taxon>Pseudomonadati</taxon>
        <taxon>Spirochaetota</taxon>
        <taxon>Spirochaetia</taxon>
        <taxon>Leptospirales</taxon>
        <taxon>Leptospiraceae</taxon>
        <taxon>Leptospira</taxon>
    </lineage>
</organism>
<proteinExistence type="predicted"/>
<evidence type="ECO:0000313" key="1">
    <source>
        <dbReference type="EMBL" id="PJZ75868.1"/>
    </source>
</evidence>
<accession>A0A2M9ZUZ0</accession>
<dbReference type="AlphaFoldDB" id="A0A2M9ZUZ0"/>
<keyword evidence="2" id="KW-1185">Reference proteome</keyword>